<evidence type="ECO:0000256" key="2">
    <source>
        <dbReference type="ARBA" id="ARBA00005895"/>
    </source>
</evidence>
<keyword evidence="5" id="KW-0375">Hydrogen ion transport</keyword>
<keyword evidence="9" id="KW-0066">ATP synthesis</keyword>
<organism evidence="10 11">
    <name type="scientific">Syphacia muris</name>
    <dbReference type="NCBI Taxonomy" id="451379"/>
    <lineage>
        <taxon>Eukaryota</taxon>
        <taxon>Metazoa</taxon>
        <taxon>Ecdysozoa</taxon>
        <taxon>Nematoda</taxon>
        <taxon>Chromadorea</taxon>
        <taxon>Rhabditida</taxon>
        <taxon>Spirurina</taxon>
        <taxon>Oxyuridomorpha</taxon>
        <taxon>Oxyuroidea</taxon>
        <taxon>Oxyuridae</taxon>
        <taxon>Syphacia</taxon>
    </lineage>
</organism>
<dbReference type="GO" id="GO:0031966">
    <property type="term" value="C:mitochondrial membrane"/>
    <property type="evidence" value="ECO:0007669"/>
    <property type="project" value="UniProtKB-SubCell"/>
</dbReference>
<evidence type="ECO:0000256" key="1">
    <source>
        <dbReference type="ARBA" id="ARBA00004325"/>
    </source>
</evidence>
<comment type="subcellular location">
    <subcellularLocation>
        <location evidence="1">Mitochondrion membrane</location>
    </subcellularLocation>
</comment>
<evidence type="ECO:0000256" key="5">
    <source>
        <dbReference type="ARBA" id="ARBA00022781"/>
    </source>
</evidence>
<evidence type="ECO:0000256" key="3">
    <source>
        <dbReference type="ARBA" id="ARBA00022448"/>
    </source>
</evidence>
<dbReference type="Proteomes" id="UP000046393">
    <property type="component" value="Unplaced"/>
</dbReference>
<dbReference type="WBParaSite" id="SMUV_0000329301-mRNA-1">
    <property type="protein sequence ID" value="SMUV_0000329301-mRNA-1"/>
    <property type="gene ID" value="SMUV_0000329301"/>
</dbReference>
<keyword evidence="10" id="KW-1185">Reference proteome</keyword>
<dbReference type="Pfam" id="PF10206">
    <property type="entry name" value="WRW"/>
    <property type="match status" value="1"/>
</dbReference>
<comment type="similarity">
    <text evidence="2">Belongs to the ATPase F chain family.</text>
</comment>
<dbReference type="AlphaFoldDB" id="A0A0N5AG62"/>
<dbReference type="STRING" id="451379.A0A0N5AG62"/>
<evidence type="ECO:0000256" key="9">
    <source>
        <dbReference type="ARBA" id="ARBA00023310"/>
    </source>
</evidence>
<dbReference type="GO" id="GO:1902600">
    <property type="term" value="P:proton transmembrane transport"/>
    <property type="evidence" value="ECO:0007669"/>
    <property type="project" value="UniProtKB-KW"/>
</dbReference>
<reference evidence="11" key="1">
    <citation type="submission" date="2017-02" db="UniProtKB">
        <authorList>
            <consortium name="WormBaseParasite"/>
        </authorList>
    </citation>
    <scope>IDENTIFICATION</scope>
</reference>
<dbReference type="GO" id="GO:0006754">
    <property type="term" value="P:ATP biosynthetic process"/>
    <property type="evidence" value="ECO:0007669"/>
    <property type="project" value="UniProtKB-KW"/>
</dbReference>
<keyword evidence="3" id="KW-0813">Transport</keyword>
<evidence type="ECO:0000256" key="6">
    <source>
        <dbReference type="ARBA" id="ARBA00023065"/>
    </source>
</evidence>
<keyword evidence="7" id="KW-0496">Mitochondrion</keyword>
<sequence length="129" mass="15522">MIFARPLPPGTPFRPHSPNRIFIPLSRAFERVFVYLYNRVISRTTLGLYDKRWNPRIHGPYCYWRYYGTPDTKLMDVKLNELSSWFGRRDKTPLAMWKEFHRNMCRVHYLYYSGPVYASVVSITFVFKS</sequence>
<protein>
    <submittedName>
        <fullName evidence="11">ATP synthase-coupling factor 6, mitochondrial</fullName>
    </submittedName>
</protein>
<keyword evidence="8" id="KW-0472">Membrane</keyword>
<evidence type="ECO:0000313" key="10">
    <source>
        <dbReference type="Proteomes" id="UP000046393"/>
    </source>
</evidence>
<keyword evidence="4" id="KW-0138">CF(0)</keyword>
<keyword evidence="6" id="KW-0406">Ion transport</keyword>
<proteinExistence type="inferred from homology"/>
<evidence type="ECO:0000256" key="4">
    <source>
        <dbReference type="ARBA" id="ARBA00022547"/>
    </source>
</evidence>
<name>A0A0N5AG62_9BILA</name>
<evidence type="ECO:0000313" key="11">
    <source>
        <dbReference type="WBParaSite" id="SMUV_0000329301-mRNA-1"/>
    </source>
</evidence>
<dbReference type="InterPro" id="IPR019344">
    <property type="entry name" value="F1F0-ATPsyn_F_prd"/>
</dbReference>
<evidence type="ECO:0000256" key="8">
    <source>
        <dbReference type="ARBA" id="ARBA00023136"/>
    </source>
</evidence>
<accession>A0A0N5AG62</accession>
<dbReference type="GO" id="GO:0045259">
    <property type="term" value="C:proton-transporting ATP synthase complex"/>
    <property type="evidence" value="ECO:0007669"/>
    <property type="project" value="UniProtKB-KW"/>
</dbReference>
<evidence type="ECO:0000256" key="7">
    <source>
        <dbReference type="ARBA" id="ARBA00023128"/>
    </source>
</evidence>